<dbReference type="PROSITE" id="PS50887">
    <property type="entry name" value="GGDEF"/>
    <property type="match status" value="1"/>
</dbReference>
<comment type="catalytic activity">
    <reaction evidence="2">
        <text>2 GTP = 3',3'-c-di-GMP + 2 diphosphate</text>
        <dbReference type="Rhea" id="RHEA:24898"/>
        <dbReference type="ChEBI" id="CHEBI:33019"/>
        <dbReference type="ChEBI" id="CHEBI:37565"/>
        <dbReference type="ChEBI" id="CHEBI:58805"/>
        <dbReference type="EC" id="2.7.7.65"/>
    </reaction>
</comment>
<dbReference type="PANTHER" id="PTHR45138:SF9">
    <property type="entry name" value="DIGUANYLATE CYCLASE DGCM-RELATED"/>
    <property type="match status" value="1"/>
</dbReference>
<dbReference type="Proteomes" id="UP000448575">
    <property type="component" value="Unassembled WGS sequence"/>
</dbReference>
<reference evidence="5 6" key="1">
    <citation type="submission" date="2019-12" db="EMBL/GenBank/DDBJ databases">
        <title>Novel species isolated from a subtropical stream in China.</title>
        <authorList>
            <person name="Lu H."/>
        </authorList>
    </citation>
    <scope>NUCLEOTIDE SEQUENCE [LARGE SCALE GENOMIC DNA]</scope>
    <source>
        <strain evidence="5 6">DS3</strain>
    </source>
</reference>
<dbReference type="Gene3D" id="3.30.70.270">
    <property type="match status" value="1"/>
</dbReference>
<keyword evidence="3" id="KW-0472">Membrane</keyword>
<dbReference type="EMBL" id="WWCJ01000013">
    <property type="protein sequence ID" value="MYN04058.1"/>
    <property type="molecule type" value="Genomic_DNA"/>
</dbReference>
<evidence type="ECO:0000256" key="3">
    <source>
        <dbReference type="SAM" id="Phobius"/>
    </source>
</evidence>
<dbReference type="SUPFAM" id="SSF55073">
    <property type="entry name" value="Nucleotide cyclase"/>
    <property type="match status" value="1"/>
</dbReference>
<dbReference type="InterPro" id="IPR029787">
    <property type="entry name" value="Nucleotide_cyclase"/>
</dbReference>
<evidence type="ECO:0000313" key="5">
    <source>
        <dbReference type="EMBL" id="MYN04058.1"/>
    </source>
</evidence>
<feature type="transmembrane region" description="Helical" evidence="3">
    <location>
        <begin position="106"/>
        <end position="123"/>
    </location>
</feature>
<dbReference type="NCBIfam" id="TIGR00254">
    <property type="entry name" value="GGDEF"/>
    <property type="match status" value="1"/>
</dbReference>
<evidence type="ECO:0000256" key="2">
    <source>
        <dbReference type="ARBA" id="ARBA00034247"/>
    </source>
</evidence>
<dbReference type="InterPro" id="IPR050469">
    <property type="entry name" value="Diguanylate_Cyclase"/>
</dbReference>
<dbReference type="CDD" id="cd01949">
    <property type="entry name" value="GGDEF"/>
    <property type="match status" value="1"/>
</dbReference>
<organism evidence="5 6">
    <name type="scientific">Pseudoduganella guangdongensis</name>
    <dbReference type="NCBI Taxonomy" id="2692179"/>
    <lineage>
        <taxon>Bacteria</taxon>
        <taxon>Pseudomonadati</taxon>
        <taxon>Pseudomonadota</taxon>
        <taxon>Betaproteobacteria</taxon>
        <taxon>Burkholderiales</taxon>
        <taxon>Oxalobacteraceae</taxon>
        <taxon>Telluria group</taxon>
        <taxon>Pseudoduganella</taxon>
    </lineage>
</organism>
<accession>A0A6N9HK92</accession>
<dbReference type="RefSeq" id="WP_161027025.1">
    <property type="nucleotide sequence ID" value="NZ_WWCJ01000013.1"/>
</dbReference>
<keyword evidence="6" id="KW-1185">Reference proteome</keyword>
<dbReference type="GO" id="GO:0052621">
    <property type="term" value="F:diguanylate cyclase activity"/>
    <property type="evidence" value="ECO:0007669"/>
    <property type="project" value="UniProtKB-EC"/>
</dbReference>
<name>A0A6N9HK92_9BURK</name>
<keyword evidence="3" id="KW-0812">Transmembrane</keyword>
<comment type="caution">
    <text evidence="5">The sequence shown here is derived from an EMBL/GenBank/DDBJ whole genome shotgun (WGS) entry which is preliminary data.</text>
</comment>
<dbReference type="FunFam" id="3.30.70.270:FF:000001">
    <property type="entry name" value="Diguanylate cyclase domain protein"/>
    <property type="match status" value="1"/>
</dbReference>
<dbReference type="SMART" id="SM00267">
    <property type="entry name" value="GGDEF"/>
    <property type="match status" value="1"/>
</dbReference>
<proteinExistence type="predicted"/>
<sequence length="302" mass="33020">MKSLLFRPEAELGAMHWAPDGQDSGRWQRVLRAGLITLLIAGIAWLDFVSGPDVHLFVFYLMPILLVTNGLGQVAGILMSILCVACNVAIAWFVNPGFAVPDLVTAAARLLMSVLVVIAWGRLQTMGRALAELSLTDPLTGLQNRRACVLRGDVELARMRRSGECLSLMYIDLDNFKSVNDSHGHKGGDRVLRATAEGLREFLRRSDLAVRIGGDEFAVILPATGRDGGRRLGEEVRSCLRLLYIKEGVAVTASVGVATFYTAPESFEEVLHFSDQLMYQIKRNGKDGVLQRDVGHPMTASA</sequence>
<protein>
    <recommendedName>
        <fullName evidence="1">diguanylate cyclase</fullName>
        <ecNumber evidence="1">2.7.7.65</ecNumber>
    </recommendedName>
</protein>
<evidence type="ECO:0000256" key="1">
    <source>
        <dbReference type="ARBA" id="ARBA00012528"/>
    </source>
</evidence>
<dbReference type="InterPro" id="IPR043128">
    <property type="entry name" value="Rev_trsase/Diguanyl_cyclase"/>
</dbReference>
<evidence type="ECO:0000313" key="6">
    <source>
        <dbReference type="Proteomes" id="UP000448575"/>
    </source>
</evidence>
<evidence type="ECO:0000259" key="4">
    <source>
        <dbReference type="PROSITE" id="PS50887"/>
    </source>
</evidence>
<dbReference type="InterPro" id="IPR000160">
    <property type="entry name" value="GGDEF_dom"/>
</dbReference>
<keyword evidence="3" id="KW-1133">Transmembrane helix</keyword>
<gene>
    <name evidence="5" type="ORF">GTP41_18360</name>
</gene>
<feature type="transmembrane region" description="Helical" evidence="3">
    <location>
        <begin position="30"/>
        <end position="48"/>
    </location>
</feature>
<dbReference type="EC" id="2.7.7.65" evidence="1"/>
<dbReference type="PANTHER" id="PTHR45138">
    <property type="entry name" value="REGULATORY COMPONENTS OF SENSORY TRANSDUCTION SYSTEM"/>
    <property type="match status" value="1"/>
</dbReference>
<dbReference type="Pfam" id="PF00990">
    <property type="entry name" value="GGDEF"/>
    <property type="match status" value="1"/>
</dbReference>
<feature type="domain" description="GGDEF" evidence="4">
    <location>
        <begin position="164"/>
        <end position="294"/>
    </location>
</feature>
<dbReference type="AlphaFoldDB" id="A0A6N9HK92"/>